<dbReference type="EMBL" id="BKCJ010366626">
    <property type="protein sequence ID" value="GFA08517.1"/>
    <property type="molecule type" value="Genomic_DNA"/>
</dbReference>
<gene>
    <name evidence="1" type="ORF">Tci_580489</name>
</gene>
<evidence type="ECO:0000313" key="1">
    <source>
        <dbReference type="EMBL" id="GFA08517.1"/>
    </source>
</evidence>
<name>A0A699J4R5_TANCI</name>
<sequence length="173" mass="19907">MVDYVMEKYGNKWLLDDDISDEILDDLLKRKFEKQQRLKEERIDNVEVVLNKPKKAEGNMIVLKGKPGLRSKSVGVLNHSNSKEDKLRSSYKTVEADVGLNAVSLTDVVEAKKLSLVKNCILGHAYVKTWQQIMQKEYGIKKEMEMLEQLKMLTGKAKGRWFSVSLCLWTLCL</sequence>
<proteinExistence type="predicted"/>
<protein>
    <submittedName>
        <fullName evidence="1">Uncharacterized protein</fullName>
    </submittedName>
</protein>
<reference evidence="1" key="1">
    <citation type="journal article" date="2019" name="Sci. Rep.">
        <title>Draft genome of Tanacetum cinerariifolium, the natural source of mosquito coil.</title>
        <authorList>
            <person name="Yamashiro T."/>
            <person name="Shiraishi A."/>
            <person name="Satake H."/>
            <person name="Nakayama K."/>
        </authorList>
    </citation>
    <scope>NUCLEOTIDE SEQUENCE</scope>
</reference>
<comment type="caution">
    <text evidence="1">The sequence shown here is derived from an EMBL/GenBank/DDBJ whole genome shotgun (WGS) entry which is preliminary data.</text>
</comment>
<organism evidence="1">
    <name type="scientific">Tanacetum cinerariifolium</name>
    <name type="common">Dalmatian daisy</name>
    <name type="synonym">Chrysanthemum cinerariifolium</name>
    <dbReference type="NCBI Taxonomy" id="118510"/>
    <lineage>
        <taxon>Eukaryota</taxon>
        <taxon>Viridiplantae</taxon>
        <taxon>Streptophyta</taxon>
        <taxon>Embryophyta</taxon>
        <taxon>Tracheophyta</taxon>
        <taxon>Spermatophyta</taxon>
        <taxon>Magnoliopsida</taxon>
        <taxon>eudicotyledons</taxon>
        <taxon>Gunneridae</taxon>
        <taxon>Pentapetalae</taxon>
        <taxon>asterids</taxon>
        <taxon>campanulids</taxon>
        <taxon>Asterales</taxon>
        <taxon>Asteraceae</taxon>
        <taxon>Asteroideae</taxon>
        <taxon>Anthemideae</taxon>
        <taxon>Anthemidinae</taxon>
        <taxon>Tanacetum</taxon>
    </lineage>
</organism>
<dbReference type="AlphaFoldDB" id="A0A699J4R5"/>
<accession>A0A699J4R5</accession>